<reference evidence="1 2" key="1">
    <citation type="journal article" date="2018" name="Sci. Rep.">
        <title>Genomic signatures of local adaptation to the degree of environmental predictability in rotifers.</title>
        <authorList>
            <person name="Franch-Gras L."/>
            <person name="Hahn C."/>
            <person name="Garcia-Roger E.M."/>
            <person name="Carmona M.J."/>
            <person name="Serra M."/>
            <person name="Gomez A."/>
        </authorList>
    </citation>
    <scope>NUCLEOTIDE SEQUENCE [LARGE SCALE GENOMIC DNA]</scope>
    <source>
        <strain evidence="1">HYR1</strain>
    </source>
</reference>
<dbReference type="Proteomes" id="UP000276133">
    <property type="component" value="Unassembled WGS sequence"/>
</dbReference>
<gene>
    <name evidence="1" type="ORF">BpHYR1_045043</name>
</gene>
<organism evidence="1 2">
    <name type="scientific">Brachionus plicatilis</name>
    <name type="common">Marine rotifer</name>
    <name type="synonym">Brachionus muelleri</name>
    <dbReference type="NCBI Taxonomy" id="10195"/>
    <lineage>
        <taxon>Eukaryota</taxon>
        <taxon>Metazoa</taxon>
        <taxon>Spiralia</taxon>
        <taxon>Gnathifera</taxon>
        <taxon>Rotifera</taxon>
        <taxon>Eurotatoria</taxon>
        <taxon>Monogononta</taxon>
        <taxon>Pseudotrocha</taxon>
        <taxon>Ploima</taxon>
        <taxon>Brachionidae</taxon>
        <taxon>Brachionus</taxon>
    </lineage>
</organism>
<proteinExistence type="predicted"/>
<evidence type="ECO:0000313" key="1">
    <source>
        <dbReference type="EMBL" id="RNA11861.1"/>
    </source>
</evidence>
<dbReference type="EMBL" id="REGN01005832">
    <property type="protein sequence ID" value="RNA11861.1"/>
    <property type="molecule type" value="Genomic_DNA"/>
</dbReference>
<name>A0A3M7QLE3_BRAPC</name>
<protein>
    <submittedName>
        <fullName evidence="1">Uncharacterized protein</fullName>
    </submittedName>
</protein>
<comment type="caution">
    <text evidence="1">The sequence shown here is derived from an EMBL/GenBank/DDBJ whole genome shotgun (WGS) entry which is preliminary data.</text>
</comment>
<dbReference type="AlphaFoldDB" id="A0A3M7QLE3"/>
<evidence type="ECO:0000313" key="2">
    <source>
        <dbReference type="Proteomes" id="UP000276133"/>
    </source>
</evidence>
<accession>A0A3M7QLE3</accession>
<sequence>MDSFSLDVLVKTPLAPSLHSFDLDPFSLQMVKRRLITNNAVTIMAIIQETTTKEMRITIKVLLLAAVLNEALRDIPTTLPELLTIKLFSFLENMVKLWFVKSVLINARFICGLEDMVSLLIELINLETNFK</sequence>
<keyword evidence="2" id="KW-1185">Reference proteome</keyword>